<dbReference type="EMBL" id="BONU01000004">
    <property type="protein sequence ID" value="GIG72618.1"/>
    <property type="molecule type" value="Genomic_DNA"/>
</dbReference>
<proteinExistence type="predicted"/>
<evidence type="ECO:0000313" key="3">
    <source>
        <dbReference type="Proteomes" id="UP000653674"/>
    </source>
</evidence>
<evidence type="ECO:0000313" key="2">
    <source>
        <dbReference type="EMBL" id="GIG72618.1"/>
    </source>
</evidence>
<dbReference type="Pfam" id="PF13569">
    <property type="entry name" value="DUF4132"/>
    <property type="match status" value="1"/>
</dbReference>
<sequence>MERLLHPGERWADQVIADVDALGPAWRALVDLAATATTPRPSGRWQRRGGELLADVGPNTYRVRAAGWLRLVDGDADVVPENATVLRGLIWLLALIPPHPETARTLGDQVERALRPVAGRGPRSAKVANAAVYALSRLGDPGLAQLTRLASRVTYRGTLKLIHAALEAHARALGLSRADVEELSIPTYGLTEVGRRVERFDGVTAELRIVDGRPRLIWRNPDGAVLASPPAAVRRGHAERLAELRATVRDIGKMLRAQRNRLDRMFVSAPAWRFVVWRERYLDHPLVATLARRLIWTVNGLPVGYADGALRTVYDVEVRPAPDATVGLWHPANRPADEVLAWREWLARHGIRQPFRQAHREVYELTADEEADEVYSNRFAGQALRQHQFHALVTQRGWRDRLRMDRDDSFSPATRELPEWGLRAEFWVAPTDGRTYESGAYQQIVTDQVRFYPRDAPESVADPETGRYEQWVGEVEDPVAPVPLDRIPPLVFSEILRDVGLAVGISRVGTETYGIEVTDPRLRRDLHQTSV</sequence>
<dbReference type="AlphaFoldDB" id="A0A8J3PL80"/>
<protein>
    <recommendedName>
        <fullName evidence="1">DUF4132 domain-containing protein</fullName>
    </recommendedName>
</protein>
<feature type="domain" description="DUF4132" evidence="1">
    <location>
        <begin position="223"/>
        <end position="398"/>
    </location>
</feature>
<gene>
    <name evidence="2" type="ORF">Pfl04_10220</name>
</gene>
<dbReference type="Proteomes" id="UP000653674">
    <property type="component" value="Unassembled WGS sequence"/>
</dbReference>
<accession>A0A8J3PL80</accession>
<keyword evidence="3" id="KW-1185">Reference proteome</keyword>
<dbReference type="InterPro" id="IPR025406">
    <property type="entry name" value="DUF4132"/>
</dbReference>
<comment type="caution">
    <text evidence="2">The sequence shown here is derived from an EMBL/GenBank/DDBJ whole genome shotgun (WGS) entry which is preliminary data.</text>
</comment>
<name>A0A8J3PL80_9ACTN</name>
<organism evidence="2 3">
    <name type="scientific">Planosporangium flavigriseum</name>
    <dbReference type="NCBI Taxonomy" id="373681"/>
    <lineage>
        <taxon>Bacteria</taxon>
        <taxon>Bacillati</taxon>
        <taxon>Actinomycetota</taxon>
        <taxon>Actinomycetes</taxon>
        <taxon>Micromonosporales</taxon>
        <taxon>Micromonosporaceae</taxon>
        <taxon>Planosporangium</taxon>
    </lineage>
</organism>
<reference evidence="2" key="1">
    <citation type="submission" date="2021-01" db="EMBL/GenBank/DDBJ databases">
        <title>Whole genome shotgun sequence of Planosporangium flavigriseum NBRC 105377.</title>
        <authorList>
            <person name="Komaki H."/>
            <person name="Tamura T."/>
        </authorList>
    </citation>
    <scope>NUCLEOTIDE SEQUENCE</scope>
    <source>
        <strain evidence="2">NBRC 105377</strain>
    </source>
</reference>
<evidence type="ECO:0000259" key="1">
    <source>
        <dbReference type="Pfam" id="PF13569"/>
    </source>
</evidence>
<dbReference type="RefSeq" id="WP_168072001.1">
    <property type="nucleotide sequence ID" value="NZ_BAAAQJ010000003.1"/>
</dbReference>